<evidence type="ECO:0000256" key="4">
    <source>
        <dbReference type="ARBA" id="ARBA00022989"/>
    </source>
</evidence>
<keyword evidence="7" id="KW-1185">Reference proteome</keyword>
<proteinExistence type="inferred from homology"/>
<comment type="similarity">
    <text evidence="2">Belongs to the autoinducer-2 exporter (AI-2E) (TC 2.A.86) family.</text>
</comment>
<reference evidence="6" key="1">
    <citation type="submission" date="2016-08" db="EMBL/GenBank/DDBJ databases">
        <title>Complete genome of Cloacibacillus porcorum.</title>
        <authorList>
            <person name="Looft T."/>
            <person name="Bayles D.O."/>
            <person name="Alt D.P."/>
        </authorList>
    </citation>
    <scope>NUCLEOTIDE SEQUENCE [LARGE SCALE GENOMIC DNA]</scope>
    <source>
        <strain evidence="6">CL-84</strain>
    </source>
</reference>
<dbReference type="InterPro" id="IPR002549">
    <property type="entry name" value="AI-2E-like"/>
</dbReference>
<dbReference type="Proteomes" id="UP000093044">
    <property type="component" value="Chromosome"/>
</dbReference>
<dbReference type="PANTHER" id="PTHR21716:SF4">
    <property type="entry name" value="TRANSMEMBRANE PROTEIN 245"/>
    <property type="match status" value="1"/>
</dbReference>
<dbReference type="EMBL" id="CP016757">
    <property type="protein sequence ID" value="ANZ44653.1"/>
    <property type="molecule type" value="Genomic_DNA"/>
</dbReference>
<keyword evidence="5" id="KW-0472">Membrane</keyword>
<evidence type="ECO:0000256" key="5">
    <source>
        <dbReference type="ARBA" id="ARBA00023136"/>
    </source>
</evidence>
<comment type="subcellular location">
    <subcellularLocation>
        <location evidence="1">Membrane</location>
        <topology evidence="1">Multi-pass membrane protein</topology>
    </subcellularLocation>
</comment>
<dbReference type="RefSeq" id="WP_066743992.1">
    <property type="nucleotide sequence ID" value="NZ_CALCLR010000084.1"/>
</dbReference>
<keyword evidence="4" id="KW-1133">Transmembrane helix</keyword>
<dbReference type="KEGG" id="cpor:BED41_05830"/>
<evidence type="ECO:0000256" key="3">
    <source>
        <dbReference type="ARBA" id="ARBA00022692"/>
    </source>
</evidence>
<gene>
    <name evidence="6" type="ORF">BED41_05830</name>
</gene>
<organism evidence="6 7">
    <name type="scientific">Cloacibacillus porcorum</name>
    <dbReference type="NCBI Taxonomy" id="1197717"/>
    <lineage>
        <taxon>Bacteria</taxon>
        <taxon>Thermotogati</taxon>
        <taxon>Synergistota</taxon>
        <taxon>Synergistia</taxon>
        <taxon>Synergistales</taxon>
        <taxon>Synergistaceae</taxon>
        <taxon>Cloacibacillus</taxon>
    </lineage>
</organism>
<dbReference type="GeneID" id="83057371"/>
<dbReference type="Pfam" id="PF01594">
    <property type="entry name" value="AI-2E_transport"/>
    <property type="match status" value="1"/>
</dbReference>
<dbReference type="GO" id="GO:0016020">
    <property type="term" value="C:membrane"/>
    <property type="evidence" value="ECO:0007669"/>
    <property type="project" value="UniProtKB-SubCell"/>
</dbReference>
<dbReference type="AlphaFoldDB" id="A0A1B2I3Z3"/>
<dbReference type="STRING" id="1197717.BED41_05830"/>
<name>A0A1B2I3Z3_9BACT</name>
<evidence type="ECO:0000256" key="2">
    <source>
        <dbReference type="ARBA" id="ARBA00009773"/>
    </source>
</evidence>
<dbReference type="PANTHER" id="PTHR21716">
    <property type="entry name" value="TRANSMEMBRANE PROTEIN"/>
    <property type="match status" value="1"/>
</dbReference>
<protein>
    <submittedName>
        <fullName evidence="6">Uncharacterized protein</fullName>
    </submittedName>
</protein>
<keyword evidence="3" id="KW-0812">Transmembrane</keyword>
<accession>A0A1B2I3Z3</accession>
<sequence length="375" mass="41794">MTTNRYILAAKKIRTSVIPLVILLAFFAMISWYIIKPLAMPLMWSILFSYFAYPIFTFLHERLFHERYRNVAAAVSTGVILVFIALPLLTLSIFVTREAIRISRQLMESGLISGSYADIIIAVKSLPIFGGFVNELDLITDLPIVDALIKDSARYVTTFLTMVSSHIFESILKLALIILIVAITSFFLVRDGRRMIDYATDLLPLPEEERAGFVRRTAVMLRAVVCGIIMTAAVQGTLGGLGWWYVGLPHPVFFGFCMFMTAMIPFVGTPAIWVPGSAVLFLHGDLSNCVILLLWGLLVVSSIDNFIKPIFISEGSKIHMLLIFIGLFGGLYAWGFLGVFVGPLILSLALFLLDIYHSIIKTPGDNCFMEAKEDD</sequence>
<evidence type="ECO:0000313" key="6">
    <source>
        <dbReference type="EMBL" id="ANZ44653.1"/>
    </source>
</evidence>
<evidence type="ECO:0000313" key="7">
    <source>
        <dbReference type="Proteomes" id="UP000093044"/>
    </source>
</evidence>
<evidence type="ECO:0000256" key="1">
    <source>
        <dbReference type="ARBA" id="ARBA00004141"/>
    </source>
</evidence>